<reference evidence="2" key="1">
    <citation type="submission" date="2015-10" db="EMBL/GenBank/DDBJ databases">
        <authorList>
            <person name="Gilbert D.G."/>
        </authorList>
    </citation>
    <scope>NUCLEOTIDE SEQUENCE</scope>
    <source>
        <strain evidence="2">Phyl III-seqv23</strain>
    </source>
</reference>
<name>A0A0S4VQ22_RALSL</name>
<evidence type="ECO:0000313" key="2">
    <source>
        <dbReference type="EMBL" id="CUV36542.1"/>
    </source>
</evidence>
<protein>
    <submittedName>
        <fullName evidence="2">Uncharacterized protein</fullName>
    </submittedName>
</protein>
<dbReference type="EMBL" id="LN899822">
    <property type="protein sequence ID" value="CUV62308.1"/>
    <property type="molecule type" value="Genomic_DNA"/>
</dbReference>
<evidence type="ECO:0000313" key="1">
    <source>
        <dbReference type="EMBL" id="CUV22230.1"/>
    </source>
</evidence>
<proteinExistence type="predicted"/>
<accession>A0A0S4VQ22</accession>
<dbReference type="EMBL" id="LN899823">
    <property type="protein sequence ID" value="CUV22230.1"/>
    <property type="molecule type" value="Genomic_DNA"/>
</dbReference>
<sequence>MKTSIAFNIDTNSLQGCTDDYLAALWHIAQINPAWNESHDAGVLVEHIGREIIRRWMRGVPVPLWNIQGGDYYHHQLIRFAQWNGIDWEAMPVGSLTDVQQAVPESL</sequence>
<dbReference type="EMBL" id="LN899825">
    <property type="protein sequence ID" value="CUV36542.1"/>
    <property type="molecule type" value="Genomic_DNA"/>
</dbReference>
<evidence type="ECO:0000313" key="3">
    <source>
        <dbReference type="EMBL" id="CUV41360.1"/>
    </source>
</evidence>
<dbReference type="AlphaFoldDB" id="A0A0S4VQ22"/>
<dbReference type="EMBL" id="LN899826">
    <property type="protein sequence ID" value="CUV41360.1"/>
    <property type="molecule type" value="Genomic_DNA"/>
</dbReference>
<organism evidence="2">
    <name type="scientific">Ralstonia solanacearum</name>
    <name type="common">Pseudomonas solanacearum</name>
    <dbReference type="NCBI Taxonomy" id="305"/>
    <lineage>
        <taxon>Bacteria</taxon>
        <taxon>Pseudomonadati</taxon>
        <taxon>Pseudomonadota</taxon>
        <taxon>Betaproteobacteria</taxon>
        <taxon>Burkholderiales</taxon>
        <taxon>Burkholderiaceae</taxon>
        <taxon>Ralstonia</taxon>
        <taxon>Ralstonia solanacearum species complex</taxon>
    </lineage>
</organism>
<gene>
    <name evidence="4" type="ORF">RD1301_v1_2200036</name>
    <name evidence="1" type="ORF">RUN1744_v1_150043</name>
    <name evidence="2" type="ORF">TD1301_v1_2190004</name>
    <name evidence="3" type="ORF">TF3108_v1_780043</name>
</gene>
<evidence type="ECO:0000313" key="4">
    <source>
        <dbReference type="EMBL" id="CUV62308.1"/>
    </source>
</evidence>